<evidence type="ECO:0000259" key="7">
    <source>
        <dbReference type="SMART" id="SM00382"/>
    </source>
</evidence>
<protein>
    <recommendedName>
        <fullName evidence="7">AAA+ ATPase domain-containing protein</fullName>
    </recommendedName>
</protein>
<name>A0AAD3SW82_NEPGR</name>
<dbReference type="GO" id="GO:0005524">
    <property type="term" value="F:ATP binding"/>
    <property type="evidence" value="ECO:0007669"/>
    <property type="project" value="UniProtKB-KW"/>
</dbReference>
<dbReference type="InterPro" id="IPR027417">
    <property type="entry name" value="P-loop_NTPase"/>
</dbReference>
<sequence>MWQNIQMPNARAIFAAAASAAATAVLIRSIANEYLPHEFRHYFSSKLRVIFASLSSEITVVIEEFDGLTRNELFYDVELYLGTKIAPLTHRFHAKMPAKGTKIMLSMDGNQEVIDVFNGAKFRWRKVSKQLEMSRMDPHDYQSPPKTKLQSLELSFHKKDKDMALNTYLTYILGVCSGLREETKILKLHTIEYLGHGVRRLGGNPWQAVNLDHPANFETLAMDNELKKSIMEDLERFVGRKEFYKRVGKAWKRGYLLFGPPGTGKSSLIAAMANYLNFDVYDLLLTDISSDAEMRRLLLTTANRSILVVEDIDCSFDLQNRAREQRATQQPWYPNQRNEVSLSGFLNFTDGLWSSCGDGRIIVFTTNHKDRLDPALLRPGRMDVHIHMSYCSPCGFKLLASNYLGITHHSLFSEVEKLMQTAKVTPAEVAEQLMRSEEPDATLRGLIEFLEANTAKNQEKTAAEGVIILADSDETIA</sequence>
<evidence type="ECO:0000256" key="1">
    <source>
        <dbReference type="ARBA" id="ARBA00001946"/>
    </source>
</evidence>
<dbReference type="EMBL" id="BSYO01000018">
    <property type="protein sequence ID" value="GMH18174.1"/>
    <property type="molecule type" value="Genomic_DNA"/>
</dbReference>
<comment type="similarity">
    <text evidence="2">Belongs to the AAA ATPase family. BCS1 subfamily.</text>
</comment>
<dbReference type="SMART" id="SM00382">
    <property type="entry name" value="AAA"/>
    <property type="match status" value="1"/>
</dbReference>
<feature type="domain" description="AAA+ ATPase" evidence="7">
    <location>
        <begin position="251"/>
        <end position="392"/>
    </location>
</feature>
<keyword evidence="4" id="KW-0460">Magnesium</keyword>
<evidence type="ECO:0000256" key="6">
    <source>
        <dbReference type="RuleBase" id="RU003651"/>
    </source>
</evidence>
<dbReference type="InterPro" id="IPR058017">
    <property type="entry name" value="At3g28540-like_C"/>
</dbReference>
<evidence type="ECO:0000313" key="9">
    <source>
        <dbReference type="Proteomes" id="UP001279734"/>
    </source>
</evidence>
<dbReference type="InterPro" id="IPR003593">
    <property type="entry name" value="AAA+_ATPase"/>
</dbReference>
<dbReference type="InterPro" id="IPR025753">
    <property type="entry name" value="AAA_N_dom"/>
</dbReference>
<evidence type="ECO:0000313" key="8">
    <source>
        <dbReference type="EMBL" id="GMH18174.1"/>
    </source>
</evidence>
<evidence type="ECO:0000256" key="5">
    <source>
        <dbReference type="ARBA" id="ARBA00049360"/>
    </source>
</evidence>
<keyword evidence="9" id="KW-1185">Reference proteome</keyword>
<dbReference type="Pfam" id="PF14363">
    <property type="entry name" value="AAA_assoc"/>
    <property type="match status" value="1"/>
</dbReference>
<dbReference type="AlphaFoldDB" id="A0AAD3SW82"/>
<dbReference type="Gene3D" id="6.10.280.40">
    <property type="match status" value="1"/>
</dbReference>
<proteinExistence type="inferred from homology"/>
<comment type="caution">
    <text evidence="8">The sequence shown here is derived from an EMBL/GenBank/DDBJ whole genome shotgun (WGS) entry which is preliminary data.</text>
</comment>
<dbReference type="Pfam" id="PF25568">
    <property type="entry name" value="AAA_lid_At3g28540"/>
    <property type="match status" value="1"/>
</dbReference>
<keyword evidence="6" id="KW-0067">ATP-binding</keyword>
<evidence type="ECO:0000256" key="2">
    <source>
        <dbReference type="ARBA" id="ARBA00007448"/>
    </source>
</evidence>
<dbReference type="InterPro" id="IPR003959">
    <property type="entry name" value="ATPase_AAA_core"/>
</dbReference>
<dbReference type="InterPro" id="IPR050747">
    <property type="entry name" value="Mitochondrial_chaperone_BCS1"/>
</dbReference>
<dbReference type="SUPFAM" id="SSF52540">
    <property type="entry name" value="P-loop containing nucleoside triphosphate hydrolases"/>
    <property type="match status" value="1"/>
</dbReference>
<dbReference type="GO" id="GO:0006950">
    <property type="term" value="P:response to stress"/>
    <property type="evidence" value="ECO:0007669"/>
    <property type="project" value="UniProtKB-ARBA"/>
</dbReference>
<dbReference type="Pfam" id="PF00004">
    <property type="entry name" value="AAA"/>
    <property type="match status" value="1"/>
</dbReference>
<keyword evidence="6" id="KW-0547">Nucleotide-binding</keyword>
<dbReference type="Gene3D" id="3.40.50.300">
    <property type="entry name" value="P-loop containing nucleotide triphosphate hydrolases"/>
    <property type="match status" value="1"/>
</dbReference>
<evidence type="ECO:0000256" key="3">
    <source>
        <dbReference type="ARBA" id="ARBA00022801"/>
    </source>
</evidence>
<comment type="cofactor">
    <cofactor evidence="1">
        <name>Mg(2+)</name>
        <dbReference type="ChEBI" id="CHEBI:18420"/>
    </cofactor>
</comment>
<comment type="catalytic activity">
    <reaction evidence="5">
        <text>ATP + H2O = ADP + phosphate + H(+)</text>
        <dbReference type="Rhea" id="RHEA:13065"/>
        <dbReference type="ChEBI" id="CHEBI:15377"/>
        <dbReference type="ChEBI" id="CHEBI:15378"/>
        <dbReference type="ChEBI" id="CHEBI:30616"/>
        <dbReference type="ChEBI" id="CHEBI:43474"/>
        <dbReference type="ChEBI" id="CHEBI:456216"/>
    </reaction>
</comment>
<dbReference type="CDD" id="cd19510">
    <property type="entry name" value="RecA-like_BCS1"/>
    <property type="match status" value="1"/>
</dbReference>
<reference evidence="8" key="1">
    <citation type="submission" date="2023-05" db="EMBL/GenBank/DDBJ databases">
        <title>Nepenthes gracilis genome sequencing.</title>
        <authorList>
            <person name="Fukushima K."/>
        </authorList>
    </citation>
    <scope>NUCLEOTIDE SEQUENCE</scope>
    <source>
        <strain evidence="8">SING2019-196</strain>
    </source>
</reference>
<keyword evidence="3" id="KW-0378">Hydrolase</keyword>
<gene>
    <name evidence="8" type="ORF">Nepgr_020015</name>
</gene>
<dbReference type="Proteomes" id="UP001279734">
    <property type="component" value="Unassembled WGS sequence"/>
</dbReference>
<accession>A0AAD3SW82</accession>
<dbReference type="GO" id="GO:0016887">
    <property type="term" value="F:ATP hydrolysis activity"/>
    <property type="evidence" value="ECO:0007669"/>
    <property type="project" value="InterPro"/>
</dbReference>
<dbReference type="PANTHER" id="PTHR23070">
    <property type="entry name" value="BCS1 AAA-TYPE ATPASE"/>
    <property type="match status" value="1"/>
</dbReference>
<dbReference type="PROSITE" id="PS00674">
    <property type="entry name" value="AAA"/>
    <property type="match status" value="1"/>
</dbReference>
<evidence type="ECO:0000256" key="4">
    <source>
        <dbReference type="ARBA" id="ARBA00022842"/>
    </source>
</evidence>
<dbReference type="InterPro" id="IPR003960">
    <property type="entry name" value="ATPase_AAA_CS"/>
</dbReference>
<organism evidence="8 9">
    <name type="scientific">Nepenthes gracilis</name>
    <name type="common">Slender pitcher plant</name>
    <dbReference type="NCBI Taxonomy" id="150966"/>
    <lineage>
        <taxon>Eukaryota</taxon>
        <taxon>Viridiplantae</taxon>
        <taxon>Streptophyta</taxon>
        <taxon>Embryophyta</taxon>
        <taxon>Tracheophyta</taxon>
        <taxon>Spermatophyta</taxon>
        <taxon>Magnoliopsida</taxon>
        <taxon>eudicotyledons</taxon>
        <taxon>Gunneridae</taxon>
        <taxon>Pentapetalae</taxon>
        <taxon>Caryophyllales</taxon>
        <taxon>Nepenthaceae</taxon>
        <taxon>Nepenthes</taxon>
    </lineage>
</organism>